<feature type="disulfide bond" evidence="1">
    <location>
        <begin position="73"/>
        <end position="88"/>
    </location>
</feature>
<feature type="compositionally biased region" description="Low complexity" evidence="2">
    <location>
        <begin position="175"/>
        <end position="194"/>
    </location>
</feature>
<feature type="repeat" description="TNFR-Cys" evidence="1">
    <location>
        <begin position="72"/>
        <end position="113"/>
    </location>
</feature>
<accession>A0A2C9KVZ2</accession>
<protein>
    <recommendedName>
        <fullName evidence="4">TNFR-Cys domain-containing protein</fullName>
    </recommendedName>
</protein>
<dbReference type="SMART" id="SM00208">
    <property type="entry name" value="TNFR"/>
    <property type="match status" value="1"/>
</dbReference>
<evidence type="ECO:0000256" key="2">
    <source>
        <dbReference type="SAM" id="MobiDB-lite"/>
    </source>
</evidence>
<dbReference type="PROSITE" id="PS00652">
    <property type="entry name" value="TNFR_NGFR_1"/>
    <property type="match status" value="1"/>
</dbReference>
<reference evidence="5" key="1">
    <citation type="submission" date="2020-05" db="UniProtKB">
        <authorList>
            <consortium name="EnsemblMetazoa"/>
        </authorList>
    </citation>
    <scope>IDENTIFICATION</scope>
    <source>
        <strain evidence="5">BB02</strain>
    </source>
</reference>
<organism evidence="5 6">
    <name type="scientific">Biomphalaria glabrata</name>
    <name type="common">Bloodfluke planorb</name>
    <name type="synonym">Freshwater snail</name>
    <dbReference type="NCBI Taxonomy" id="6526"/>
    <lineage>
        <taxon>Eukaryota</taxon>
        <taxon>Metazoa</taxon>
        <taxon>Spiralia</taxon>
        <taxon>Lophotrochozoa</taxon>
        <taxon>Mollusca</taxon>
        <taxon>Gastropoda</taxon>
        <taxon>Heterobranchia</taxon>
        <taxon>Euthyneura</taxon>
        <taxon>Panpulmonata</taxon>
        <taxon>Hygrophila</taxon>
        <taxon>Lymnaeoidea</taxon>
        <taxon>Planorbidae</taxon>
        <taxon>Biomphalaria</taxon>
    </lineage>
</organism>
<gene>
    <name evidence="5" type="primary">106071812</name>
</gene>
<name>A0A2C9KVZ2_BIOGL</name>
<evidence type="ECO:0000313" key="6">
    <source>
        <dbReference type="Proteomes" id="UP000076420"/>
    </source>
</evidence>
<keyword evidence="1" id="KW-1015">Disulfide bond</keyword>
<dbReference type="InterPro" id="IPR001368">
    <property type="entry name" value="TNFR/NGFR_Cys_rich_reg"/>
</dbReference>
<feature type="region of interest" description="Disordered" evidence="2">
    <location>
        <begin position="116"/>
        <end position="201"/>
    </location>
</feature>
<dbReference type="PROSITE" id="PS50050">
    <property type="entry name" value="TNFR_NGFR_2"/>
    <property type="match status" value="1"/>
</dbReference>
<dbReference type="EnsemblMetazoa" id="BGLB024094-RA">
    <property type="protein sequence ID" value="BGLB024094-PA"/>
    <property type="gene ID" value="BGLB024094"/>
</dbReference>
<evidence type="ECO:0000256" key="3">
    <source>
        <dbReference type="SAM" id="SignalP"/>
    </source>
</evidence>
<dbReference type="VEuPathDB" id="VectorBase:BGLB024094"/>
<dbReference type="VEuPathDB" id="VectorBase:BGLAX_038114"/>
<proteinExistence type="predicted"/>
<feature type="domain" description="TNFR-Cys" evidence="4">
    <location>
        <begin position="72"/>
        <end position="113"/>
    </location>
</feature>
<feature type="compositionally biased region" description="Low complexity" evidence="2">
    <location>
        <begin position="124"/>
        <end position="145"/>
    </location>
</feature>
<sequence>MHLITTMNTLAIALVCCMVVSAYQQALPGMNCTSGSFMNTLTNSCQPCTPAPEDYNAVEEYACNSNHDAKYRCKEGFFNSDGAETLVCQKCRKCNDPGSFVVKSCSAEQDTECSSQKIDADEPTTTTARNRINTTISPNTTSTQQDKTATDSPTSTSTNSQTRMTFSKRTSGLQNNRSTTDTTRGTENNTNGKNLLLDKVF</sequence>
<evidence type="ECO:0000313" key="5">
    <source>
        <dbReference type="EnsemblMetazoa" id="BGLB024094-PA"/>
    </source>
</evidence>
<feature type="chain" id="PRO_5012203458" description="TNFR-Cys domain-containing protein" evidence="3">
    <location>
        <begin position="23"/>
        <end position="201"/>
    </location>
</feature>
<keyword evidence="3" id="KW-0732">Signal</keyword>
<feature type="signal peptide" evidence="3">
    <location>
        <begin position="1"/>
        <end position="22"/>
    </location>
</feature>
<dbReference type="Proteomes" id="UP000076420">
    <property type="component" value="Unassembled WGS sequence"/>
</dbReference>
<evidence type="ECO:0000256" key="1">
    <source>
        <dbReference type="PROSITE-ProRule" id="PRU00206"/>
    </source>
</evidence>
<evidence type="ECO:0000259" key="4">
    <source>
        <dbReference type="PROSITE" id="PS50050"/>
    </source>
</evidence>
<comment type="caution">
    <text evidence="1">Lacks conserved residue(s) required for the propagation of feature annotation.</text>
</comment>
<feature type="compositionally biased region" description="Polar residues" evidence="2">
    <location>
        <begin position="146"/>
        <end position="174"/>
    </location>
</feature>
<dbReference type="AlphaFoldDB" id="A0A2C9KVZ2"/>
<dbReference type="Pfam" id="PF00020">
    <property type="entry name" value="TNFR_c6"/>
    <property type="match status" value="1"/>
</dbReference>
<dbReference type="KEGG" id="bgt:106071812"/>
<dbReference type="Gene3D" id="2.10.50.10">
    <property type="entry name" value="Tumor Necrosis Factor Receptor, subunit A, domain 2"/>
    <property type="match status" value="1"/>
</dbReference>